<evidence type="ECO:0000313" key="4">
    <source>
        <dbReference type="EMBL" id="MPC23996.1"/>
    </source>
</evidence>
<dbReference type="InterPro" id="IPR000082">
    <property type="entry name" value="SEA_dom"/>
</dbReference>
<feature type="region of interest" description="Disordered" evidence="1">
    <location>
        <begin position="515"/>
        <end position="545"/>
    </location>
</feature>
<feature type="transmembrane region" description="Helical" evidence="2">
    <location>
        <begin position="753"/>
        <end position="777"/>
    </location>
</feature>
<gene>
    <name evidence="4" type="ORF">E2C01_017067</name>
</gene>
<keyword evidence="2" id="KW-0472">Membrane</keyword>
<evidence type="ECO:0000313" key="5">
    <source>
        <dbReference type="Proteomes" id="UP000324222"/>
    </source>
</evidence>
<accession>A0A5B7DST6</accession>
<keyword evidence="2" id="KW-1133">Transmembrane helix</keyword>
<reference evidence="4 5" key="1">
    <citation type="submission" date="2019-05" db="EMBL/GenBank/DDBJ databases">
        <title>Another draft genome of Portunus trituberculatus and its Hox gene families provides insights of decapod evolution.</title>
        <authorList>
            <person name="Jeong J.-H."/>
            <person name="Song I."/>
            <person name="Kim S."/>
            <person name="Choi T."/>
            <person name="Kim D."/>
            <person name="Ryu S."/>
            <person name="Kim W."/>
        </authorList>
    </citation>
    <scope>NUCLEOTIDE SEQUENCE [LARGE SCALE GENOMIC DNA]</scope>
    <source>
        <tissue evidence="4">Muscle</tissue>
    </source>
</reference>
<feature type="compositionally biased region" description="Basic and acidic residues" evidence="1">
    <location>
        <begin position="99"/>
        <end position="110"/>
    </location>
</feature>
<name>A0A5B7DST6_PORTR</name>
<dbReference type="AlphaFoldDB" id="A0A5B7DST6"/>
<comment type="caution">
    <text evidence="4">The sequence shown here is derived from an EMBL/GenBank/DDBJ whole genome shotgun (WGS) entry which is preliminary data.</text>
</comment>
<proteinExistence type="predicted"/>
<feature type="compositionally biased region" description="Basic and acidic residues" evidence="1">
    <location>
        <begin position="75"/>
        <end position="88"/>
    </location>
</feature>
<organism evidence="4 5">
    <name type="scientific">Portunus trituberculatus</name>
    <name type="common">Swimming crab</name>
    <name type="synonym">Neptunus trituberculatus</name>
    <dbReference type="NCBI Taxonomy" id="210409"/>
    <lineage>
        <taxon>Eukaryota</taxon>
        <taxon>Metazoa</taxon>
        <taxon>Ecdysozoa</taxon>
        <taxon>Arthropoda</taxon>
        <taxon>Crustacea</taxon>
        <taxon>Multicrustacea</taxon>
        <taxon>Malacostraca</taxon>
        <taxon>Eumalacostraca</taxon>
        <taxon>Eucarida</taxon>
        <taxon>Decapoda</taxon>
        <taxon>Pleocyemata</taxon>
        <taxon>Brachyura</taxon>
        <taxon>Eubrachyura</taxon>
        <taxon>Portunoidea</taxon>
        <taxon>Portunidae</taxon>
        <taxon>Portuninae</taxon>
        <taxon>Portunus</taxon>
    </lineage>
</organism>
<keyword evidence="5" id="KW-1185">Reference proteome</keyword>
<sequence length="876" mass="96058">MRLARRCIPVVRGEPETNTEVRVTNSTESSVIIASVQTSHSFSIGENSDVTTSAPFMASSTKFRTTTSFTGTTEKIPESEGRPPKHLDTFPGTVNTNDKNPRPFRDEESRPRIETLFDIEINTKNQTVIAVDAKLDSLTDISHVEDLTDFLPPGYKTEEEVLASRKPPTSTTTAAPTSTSKPKVEEVSEATSAITPTERGEPSSTSELPSKSTSIFALFPAVQPTTEPSTDILKGIKEVNVASFLPPGFKLDKTETSTKAPVPSTTESTTVVIPEVKTVDPSLFLPPGYTPEPTTEATTKIIPVVHTVDPSSFLPPGFKASDDKEEPAPVIKTVDISQFLPPGYSVTQEPTTEATTTTTKKLPVMETVDISKFLPPGYKLDATTEAPEIQTVDISKFLPPGYEASTTESPLPSIATVKTLDISQFLPPGYKLSTSEAPSTEKPSTSKPFDISQFLPPGYKFSTTEEPTTKKPVAQIPDISQFLPPGYKLNETAEKEEPEIGSVDISQFLPPGYKIGTDNTPPEPTTAAPTTTTKKSGPKGLVFPRRPKLPAYLTTTLKPVARTPAGPPPVKVTFRNLWDSIKTTTEFTGWKTTEPPVPIRKAPQTPSGGGSSGGVCGAKCRLAATLRITNGTEWRPELANRDTLEWQDLANTIEIELDSLYRRSQLAPWYEGVEIDAFNPGSVLVDYILHLTDIADTLDTTDLKEILNQEIVDNGSYFLGNYTLDPKGTDFIVMHERVRVVQEEEDGYPIPQWLIAVIVIGLASLLFILIFGITVLVNRARVKKRHDVTLTAEMLNELNKNQLAGVDNYAMDGLYDMDAIWNEKIQDRRSMKPPSSRGKGYNPNYNINIYDSWRTDWSGPYGSSATYAKRRPDTNF</sequence>
<feature type="region of interest" description="Disordered" evidence="1">
    <location>
        <begin position="589"/>
        <end position="614"/>
    </location>
</feature>
<dbReference type="InterPro" id="IPR036364">
    <property type="entry name" value="SEA_dom_sf"/>
</dbReference>
<dbReference type="Gene3D" id="3.30.70.960">
    <property type="entry name" value="SEA domain"/>
    <property type="match status" value="1"/>
</dbReference>
<protein>
    <recommendedName>
        <fullName evidence="3">SEA domain-containing protein</fullName>
    </recommendedName>
</protein>
<dbReference type="Proteomes" id="UP000324222">
    <property type="component" value="Unassembled WGS sequence"/>
</dbReference>
<feature type="region of interest" description="Disordered" evidence="1">
    <location>
        <begin position="159"/>
        <end position="210"/>
    </location>
</feature>
<evidence type="ECO:0000256" key="1">
    <source>
        <dbReference type="SAM" id="MobiDB-lite"/>
    </source>
</evidence>
<dbReference type="Pfam" id="PF01390">
    <property type="entry name" value="SEA"/>
    <property type="match status" value="1"/>
</dbReference>
<dbReference type="SUPFAM" id="SSF82671">
    <property type="entry name" value="SEA domain"/>
    <property type="match status" value="1"/>
</dbReference>
<dbReference type="OrthoDB" id="6162910at2759"/>
<feature type="region of interest" description="Disordered" evidence="1">
    <location>
        <begin position="72"/>
        <end position="110"/>
    </location>
</feature>
<feature type="compositionally biased region" description="Low complexity" evidence="1">
    <location>
        <begin position="164"/>
        <end position="181"/>
    </location>
</feature>
<dbReference type="PROSITE" id="PS50024">
    <property type="entry name" value="SEA"/>
    <property type="match status" value="1"/>
</dbReference>
<evidence type="ECO:0000259" key="3">
    <source>
        <dbReference type="PROSITE" id="PS50024"/>
    </source>
</evidence>
<feature type="domain" description="SEA" evidence="3">
    <location>
        <begin position="618"/>
        <end position="736"/>
    </location>
</feature>
<keyword evidence="2" id="KW-0812">Transmembrane</keyword>
<evidence type="ECO:0000256" key="2">
    <source>
        <dbReference type="SAM" id="Phobius"/>
    </source>
</evidence>
<dbReference type="EMBL" id="VSRR010001276">
    <property type="protein sequence ID" value="MPC23996.1"/>
    <property type="molecule type" value="Genomic_DNA"/>
</dbReference>